<evidence type="ECO:0000256" key="3">
    <source>
        <dbReference type="ARBA" id="ARBA00023004"/>
    </source>
</evidence>
<evidence type="ECO:0000313" key="6">
    <source>
        <dbReference type="EMBL" id="MDN4596933.1"/>
    </source>
</evidence>
<dbReference type="Gene3D" id="3.60.21.10">
    <property type="match status" value="1"/>
</dbReference>
<keyword evidence="2" id="KW-0378">Hydrolase</keyword>
<evidence type="ECO:0000313" key="7">
    <source>
        <dbReference type="Proteomes" id="UP001174210"/>
    </source>
</evidence>
<feature type="domain" description="Calcineurin-like phosphoesterase" evidence="5">
    <location>
        <begin position="6"/>
        <end position="194"/>
    </location>
</feature>
<dbReference type="SUPFAM" id="SSF56300">
    <property type="entry name" value="Metallo-dependent phosphatases"/>
    <property type="match status" value="1"/>
</dbReference>
<dbReference type="Proteomes" id="UP001174210">
    <property type="component" value="Unassembled WGS sequence"/>
</dbReference>
<keyword evidence="1" id="KW-0479">Metal-binding</keyword>
<evidence type="ECO:0000256" key="1">
    <source>
        <dbReference type="ARBA" id="ARBA00022723"/>
    </source>
</evidence>
<evidence type="ECO:0000256" key="4">
    <source>
        <dbReference type="ARBA" id="ARBA00025742"/>
    </source>
</evidence>
<dbReference type="PANTHER" id="PTHR42988:SF2">
    <property type="entry name" value="CYCLIC NUCLEOTIDE PHOSPHODIESTERASE CBUA0032-RELATED"/>
    <property type="match status" value="1"/>
</dbReference>
<dbReference type="EMBL" id="JAROCB010000002">
    <property type="protein sequence ID" value="MDN4596933.1"/>
    <property type="molecule type" value="Genomic_DNA"/>
</dbReference>
<dbReference type="RefSeq" id="WP_301217435.1">
    <property type="nucleotide sequence ID" value="NZ_JAROCB010000002.1"/>
</dbReference>
<accession>A0ABT8IVT0</accession>
<name>A0ABT8IVT0_9MICO</name>
<gene>
    <name evidence="6" type="ORF">P5G59_07265</name>
</gene>
<organism evidence="6 7">
    <name type="scientific">Leifsonia virtsii</name>
    <dbReference type="NCBI Taxonomy" id="3035915"/>
    <lineage>
        <taxon>Bacteria</taxon>
        <taxon>Bacillati</taxon>
        <taxon>Actinomycetota</taxon>
        <taxon>Actinomycetes</taxon>
        <taxon>Micrococcales</taxon>
        <taxon>Microbacteriaceae</taxon>
        <taxon>Leifsonia</taxon>
    </lineage>
</organism>
<dbReference type="InterPro" id="IPR029052">
    <property type="entry name" value="Metallo-depent_PP-like"/>
</dbReference>
<comment type="similarity">
    <text evidence="4">Belongs to the cyclic nucleotide phosphodiesterase class-III family.</text>
</comment>
<comment type="caution">
    <text evidence="6">The sequence shown here is derived from an EMBL/GenBank/DDBJ whole genome shotgun (WGS) entry which is preliminary data.</text>
</comment>
<sequence length="280" mass="29564">MTDDALRILHLSDTHLYGDGRLHYGIVDTLAGLDRVLARAGSLAEVDVVVASGDLSDDGSADSYRRLKGTLEPWAAERGAAIVYAMGNHDLRDGFEEVLGARETVTAVRGFRIVTVDTSVPGAGYGSVDSAQLDRLRQVLATPAENGTVVVLHHPPVAPTTLLFETLRFVDPEPLVDVCAAGDVRAILAGHYHHGLVTEAGPSGIPVVVAPAVANTTDVLWPPPRERAVRGAGFAWVQVPVDGPVRAHVVTAPAPDDGATVYDLDAEAVRRIADDAGWRG</sequence>
<dbReference type="InterPro" id="IPR050884">
    <property type="entry name" value="CNP_phosphodiesterase-III"/>
</dbReference>
<dbReference type="InterPro" id="IPR004843">
    <property type="entry name" value="Calcineurin-like_PHP"/>
</dbReference>
<reference evidence="6" key="1">
    <citation type="submission" date="2023-03" db="EMBL/GenBank/DDBJ databases">
        <title>MT1 and MT2 Draft Genomes of Novel Species.</title>
        <authorList>
            <person name="Venkateswaran K."/>
        </authorList>
    </citation>
    <scope>NUCLEOTIDE SEQUENCE</scope>
    <source>
        <strain evidence="6">F6_8S_P_1A</strain>
    </source>
</reference>
<keyword evidence="7" id="KW-1185">Reference proteome</keyword>
<keyword evidence="3" id="KW-0408">Iron</keyword>
<dbReference type="PANTHER" id="PTHR42988">
    <property type="entry name" value="PHOSPHOHYDROLASE"/>
    <property type="match status" value="1"/>
</dbReference>
<evidence type="ECO:0000256" key="2">
    <source>
        <dbReference type="ARBA" id="ARBA00022801"/>
    </source>
</evidence>
<dbReference type="Pfam" id="PF00149">
    <property type="entry name" value="Metallophos"/>
    <property type="match status" value="1"/>
</dbReference>
<proteinExistence type="inferred from homology"/>
<evidence type="ECO:0000259" key="5">
    <source>
        <dbReference type="Pfam" id="PF00149"/>
    </source>
</evidence>
<protein>
    <submittedName>
        <fullName evidence="6">Metallophosphoesterase</fullName>
    </submittedName>
</protein>